<evidence type="ECO:0000259" key="3">
    <source>
        <dbReference type="PROSITE" id="PS50076"/>
    </source>
</evidence>
<dbReference type="SMART" id="SM00271">
    <property type="entry name" value="DnaJ"/>
    <property type="match status" value="1"/>
</dbReference>
<keyword evidence="5" id="KW-1185">Reference proteome</keyword>
<dbReference type="OrthoDB" id="38915at2759"/>
<evidence type="ECO:0000313" key="4">
    <source>
        <dbReference type="EMBL" id="KAG7344755.1"/>
    </source>
</evidence>
<dbReference type="Pfam" id="PF00226">
    <property type="entry name" value="DnaJ"/>
    <property type="match status" value="1"/>
</dbReference>
<name>A0A9K3PEW3_9STRA</name>
<keyword evidence="2" id="KW-0812">Transmembrane</keyword>
<feature type="domain" description="J" evidence="3">
    <location>
        <begin position="16"/>
        <end position="99"/>
    </location>
</feature>
<evidence type="ECO:0000313" key="5">
    <source>
        <dbReference type="Proteomes" id="UP000693970"/>
    </source>
</evidence>
<feature type="compositionally biased region" description="Low complexity" evidence="1">
    <location>
        <begin position="32"/>
        <end position="44"/>
    </location>
</feature>
<keyword evidence="2" id="KW-0472">Membrane</keyword>
<sequence>MTVPSEAMMIMLAPDGYYTYLQIPKTTNHPGSDNSSSNTSSSSTIPPDMVDLIKKNYRKLSIKHHPDKPGGDVDTFRLLKRAQTVLSSPKLKQQYDILGLDLDDDEEEMVSMGHDDNTGDSTTTNSTDEPEPQTTSQGIVHEIASMALTAVLQLSVRTAMLACASVFVTRYRLLLFPALAVLMFVAYQIRQSQVYTVRDLASPFLIGTGLLLMYQASVGSWSRSVVEQDTTTNPATTTTSIHFWWYWIGESMVIFMFTHNSLGPSQQAIPAVVVGVAIFGVLAALWFRGKFWNYVIVLLLEVFMALFIAVSFPVFEMILEAILNDKLKRVGDKVRAQYAYMERYYANRRKEKD</sequence>
<reference evidence="4" key="2">
    <citation type="submission" date="2021-04" db="EMBL/GenBank/DDBJ databases">
        <authorList>
            <person name="Podell S."/>
        </authorList>
    </citation>
    <scope>NUCLEOTIDE SEQUENCE</scope>
    <source>
        <strain evidence="4">Hildebrandi</strain>
    </source>
</reference>
<keyword evidence="4" id="KW-0346">Stress response</keyword>
<dbReference type="InterPro" id="IPR001623">
    <property type="entry name" value="DnaJ_domain"/>
</dbReference>
<feature type="region of interest" description="Disordered" evidence="1">
    <location>
        <begin position="28"/>
        <end position="47"/>
    </location>
</feature>
<organism evidence="4 5">
    <name type="scientific">Nitzschia inconspicua</name>
    <dbReference type="NCBI Taxonomy" id="303405"/>
    <lineage>
        <taxon>Eukaryota</taxon>
        <taxon>Sar</taxon>
        <taxon>Stramenopiles</taxon>
        <taxon>Ochrophyta</taxon>
        <taxon>Bacillariophyta</taxon>
        <taxon>Bacillariophyceae</taxon>
        <taxon>Bacillariophycidae</taxon>
        <taxon>Bacillariales</taxon>
        <taxon>Bacillariaceae</taxon>
        <taxon>Nitzschia</taxon>
    </lineage>
</organism>
<proteinExistence type="predicted"/>
<protein>
    <submittedName>
        <fullName evidence="4">Heat shock protein DnaJ domain protein</fullName>
    </submittedName>
</protein>
<feature type="transmembrane region" description="Helical" evidence="2">
    <location>
        <begin position="241"/>
        <end position="257"/>
    </location>
</feature>
<feature type="transmembrane region" description="Helical" evidence="2">
    <location>
        <begin position="173"/>
        <end position="189"/>
    </location>
</feature>
<comment type="caution">
    <text evidence="4">The sequence shown here is derived from an EMBL/GenBank/DDBJ whole genome shotgun (WGS) entry which is preliminary data.</text>
</comment>
<evidence type="ECO:0000256" key="1">
    <source>
        <dbReference type="SAM" id="MobiDB-lite"/>
    </source>
</evidence>
<dbReference type="EMBL" id="JAGRRH010000022">
    <property type="protein sequence ID" value="KAG7344755.1"/>
    <property type="molecule type" value="Genomic_DNA"/>
</dbReference>
<feature type="transmembrane region" description="Helical" evidence="2">
    <location>
        <begin position="269"/>
        <end position="288"/>
    </location>
</feature>
<keyword evidence="2" id="KW-1133">Transmembrane helix</keyword>
<feature type="region of interest" description="Disordered" evidence="1">
    <location>
        <begin position="110"/>
        <end position="136"/>
    </location>
</feature>
<gene>
    <name evidence="4" type="ORF">IV203_032286</name>
</gene>
<dbReference type="PROSITE" id="PS50076">
    <property type="entry name" value="DNAJ_2"/>
    <property type="match status" value="1"/>
</dbReference>
<reference evidence="4" key="1">
    <citation type="journal article" date="2021" name="Sci. Rep.">
        <title>Diploid genomic architecture of Nitzschia inconspicua, an elite biomass production diatom.</title>
        <authorList>
            <person name="Oliver A."/>
            <person name="Podell S."/>
            <person name="Pinowska A."/>
            <person name="Traller J.C."/>
            <person name="Smith S.R."/>
            <person name="McClure R."/>
            <person name="Beliaev A."/>
            <person name="Bohutskyi P."/>
            <person name="Hill E.A."/>
            <person name="Rabines A."/>
            <person name="Zheng H."/>
            <person name="Allen L.Z."/>
            <person name="Kuo A."/>
            <person name="Grigoriev I.V."/>
            <person name="Allen A.E."/>
            <person name="Hazlebeck D."/>
            <person name="Allen E.E."/>
        </authorList>
    </citation>
    <scope>NUCLEOTIDE SEQUENCE</scope>
    <source>
        <strain evidence="4">Hildebrandi</strain>
    </source>
</reference>
<dbReference type="Proteomes" id="UP000693970">
    <property type="component" value="Unassembled WGS sequence"/>
</dbReference>
<accession>A0A9K3PEW3</accession>
<evidence type="ECO:0000256" key="2">
    <source>
        <dbReference type="SAM" id="Phobius"/>
    </source>
</evidence>
<feature type="transmembrane region" description="Helical" evidence="2">
    <location>
        <begin position="201"/>
        <end position="221"/>
    </location>
</feature>
<dbReference type="AlphaFoldDB" id="A0A9K3PEW3"/>
<dbReference type="CDD" id="cd06257">
    <property type="entry name" value="DnaJ"/>
    <property type="match status" value="1"/>
</dbReference>
<feature type="transmembrane region" description="Helical" evidence="2">
    <location>
        <begin position="294"/>
        <end position="319"/>
    </location>
</feature>